<evidence type="ECO:0000313" key="4">
    <source>
        <dbReference type="EMBL" id="AUB84767.1"/>
    </source>
</evidence>
<dbReference type="InterPro" id="IPR000160">
    <property type="entry name" value="GGDEF_dom"/>
</dbReference>
<reference evidence="4 5" key="1">
    <citation type="submission" date="2017-03" db="EMBL/GenBank/DDBJ databases">
        <title>Complete genome sequence of Candidatus 'Thiodictyon syntrophicum' sp. nov. strain Cad16T, a photolithoautotroph purple sulfur bacterium isolated from an alpine meromictic lake.</title>
        <authorList>
            <person name="Luedin S.M."/>
            <person name="Pothier J.F."/>
            <person name="Danza F."/>
            <person name="Storelli N."/>
            <person name="Wittwer M."/>
            <person name="Tonolla M."/>
        </authorList>
    </citation>
    <scope>NUCLEOTIDE SEQUENCE [LARGE SCALE GENOMIC DNA]</scope>
    <source>
        <strain evidence="4 5">Cad16T</strain>
    </source>
</reference>
<feature type="domain" description="EAL" evidence="2">
    <location>
        <begin position="445"/>
        <end position="692"/>
    </location>
</feature>
<organism evidence="4 5">
    <name type="scientific">Candidatus Thiodictyon syntrophicum</name>
    <dbReference type="NCBI Taxonomy" id="1166950"/>
    <lineage>
        <taxon>Bacteria</taxon>
        <taxon>Pseudomonadati</taxon>
        <taxon>Pseudomonadota</taxon>
        <taxon>Gammaproteobacteria</taxon>
        <taxon>Chromatiales</taxon>
        <taxon>Chromatiaceae</taxon>
        <taxon>Thiodictyon</taxon>
    </lineage>
</organism>
<dbReference type="Gene3D" id="3.30.70.270">
    <property type="match status" value="1"/>
</dbReference>
<dbReference type="PROSITE" id="PS50883">
    <property type="entry name" value="EAL"/>
    <property type="match status" value="1"/>
</dbReference>
<dbReference type="PROSITE" id="PS50887">
    <property type="entry name" value="GGDEF"/>
    <property type="match status" value="1"/>
</dbReference>
<dbReference type="InterPro" id="IPR000014">
    <property type="entry name" value="PAS"/>
</dbReference>
<dbReference type="SUPFAM" id="SSF55073">
    <property type="entry name" value="Nucleotide cyclase"/>
    <property type="match status" value="1"/>
</dbReference>
<dbReference type="Pfam" id="PF00563">
    <property type="entry name" value="EAL"/>
    <property type="match status" value="1"/>
</dbReference>
<dbReference type="Gene3D" id="3.20.20.450">
    <property type="entry name" value="EAL domain"/>
    <property type="match status" value="1"/>
</dbReference>
<dbReference type="Gene3D" id="3.30.450.20">
    <property type="entry name" value="PAS domain"/>
    <property type="match status" value="1"/>
</dbReference>
<evidence type="ECO:0000256" key="1">
    <source>
        <dbReference type="SAM" id="Coils"/>
    </source>
</evidence>
<dbReference type="InterPro" id="IPR043128">
    <property type="entry name" value="Rev_trsase/Diguanyl_cyclase"/>
</dbReference>
<dbReference type="InterPro" id="IPR035965">
    <property type="entry name" value="PAS-like_dom_sf"/>
</dbReference>
<dbReference type="InterPro" id="IPR011006">
    <property type="entry name" value="CheY-like_superfamily"/>
</dbReference>
<keyword evidence="5" id="KW-1185">Reference proteome</keyword>
<dbReference type="InterPro" id="IPR035919">
    <property type="entry name" value="EAL_sf"/>
</dbReference>
<proteinExistence type="predicted"/>
<evidence type="ECO:0000259" key="2">
    <source>
        <dbReference type="PROSITE" id="PS50883"/>
    </source>
</evidence>
<name>A0A2K8UGV8_9GAMM</name>
<dbReference type="GO" id="GO:0071111">
    <property type="term" value="F:cyclic-guanylate-specific phosphodiesterase activity"/>
    <property type="evidence" value="ECO:0007669"/>
    <property type="project" value="InterPro"/>
</dbReference>
<dbReference type="InterPro" id="IPR001633">
    <property type="entry name" value="EAL_dom"/>
</dbReference>
<dbReference type="SUPFAM" id="SSF55785">
    <property type="entry name" value="PYP-like sensor domain (PAS domain)"/>
    <property type="match status" value="1"/>
</dbReference>
<feature type="coiled-coil region" evidence="1">
    <location>
        <begin position="127"/>
        <end position="154"/>
    </location>
</feature>
<dbReference type="OrthoDB" id="7052318at2"/>
<evidence type="ECO:0000259" key="3">
    <source>
        <dbReference type="PROSITE" id="PS50887"/>
    </source>
</evidence>
<gene>
    <name evidence="4" type="ORF">THSYN_13545</name>
</gene>
<dbReference type="InterPro" id="IPR050706">
    <property type="entry name" value="Cyclic-di-GMP_PDE-like"/>
</dbReference>
<keyword evidence="1" id="KW-0175">Coiled coil</keyword>
<dbReference type="InterPro" id="IPR029787">
    <property type="entry name" value="Nucleotide_cyclase"/>
</dbReference>
<accession>A0A2K8UGV8</accession>
<dbReference type="CDD" id="cd01948">
    <property type="entry name" value="EAL"/>
    <property type="match status" value="1"/>
</dbReference>
<sequence>MPDQAQTVILLVMTSQASEAERLITSLRDGGLPVRGMYTAHADRIEELVERRACDLIICCAYDPAVTLEAVLLRHRELEADVPLIVIVDPADAPAATISAMAGGARDVTANNDAERLQLIVGRELADLRARRQLRRLTQRLRQCEQRARELVDGSDEAVTFIQEGMHVHANPAYLNLFRFPSLDDLQAAAFLDLIEPEQRTPIRDFLRERQSAQPQGPAELPVTYVRADASRFPGTLAVAPAEIDGEPCLRLIVRAADRTPLTPPAVPTPAAASLSSAATLLAAIDAAVGAERRAPQPFAVFYVRIRAAANLFRDFGLTRGLAVIGALAAALTRLCAGVGLLVRISDDGFALLAPGLDEASAESLAERIRTQVRLGPGPGGKARIEADCDVGYVIVAGPCPNSSNLLDEAYRACHGGVAGQTKAAVPQRPTSLAAREKQSAEDNDSAVTAKIEWALTNDRFMLVYQPIISLMGDSQENYSVLVRMIDDAENLIEAKEFIGAAIRSGLIERIDKWAIRHAVKAMSEHRQAGHPLNFFLNLAEDSFRDPGVMIWICDCLREFDVRGSWLTFVIQEELVDGNLASLSRLVESLKKIKCRVAVNRFGATDHPQMLFQGLSLDFVLLLPEFAQGLADDKDKQQRLLALANLAREFNVKSVVTGVEDARSITILWTAGVDYVQGNFLQRPSPTLEIAT</sequence>
<dbReference type="Proteomes" id="UP000232638">
    <property type="component" value="Chromosome"/>
</dbReference>
<dbReference type="PANTHER" id="PTHR33121">
    <property type="entry name" value="CYCLIC DI-GMP PHOSPHODIESTERASE PDEF"/>
    <property type="match status" value="1"/>
</dbReference>
<dbReference type="KEGG" id="tsy:THSYN_13545"/>
<dbReference type="AlphaFoldDB" id="A0A2K8UGV8"/>
<feature type="domain" description="GGDEF" evidence="3">
    <location>
        <begin position="297"/>
        <end position="429"/>
    </location>
</feature>
<dbReference type="EMBL" id="CP020370">
    <property type="protein sequence ID" value="AUB84767.1"/>
    <property type="molecule type" value="Genomic_DNA"/>
</dbReference>
<protein>
    <submittedName>
        <fullName evidence="4">Diguanylate phosphodiesterase</fullName>
    </submittedName>
</protein>
<dbReference type="RefSeq" id="WP_100922422.1">
    <property type="nucleotide sequence ID" value="NZ_CP020370.1"/>
</dbReference>
<dbReference type="CDD" id="cd00130">
    <property type="entry name" value="PAS"/>
    <property type="match status" value="1"/>
</dbReference>
<dbReference type="PANTHER" id="PTHR33121:SF23">
    <property type="entry name" value="CYCLIC DI-GMP PHOSPHODIESTERASE PDEB"/>
    <property type="match status" value="1"/>
</dbReference>
<dbReference type="SUPFAM" id="SSF141868">
    <property type="entry name" value="EAL domain-like"/>
    <property type="match status" value="1"/>
</dbReference>
<dbReference type="SMART" id="SM00052">
    <property type="entry name" value="EAL"/>
    <property type="match status" value="1"/>
</dbReference>
<dbReference type="SUPFAM" id="SSF52172">
    <property type="entry name" value="CheY-like"/>
    <property type="match status" value="1"/>
</dbReference>
<dbReference type="Pfam" id="PF00990">
    <property type="entry name" value="GGDEF"/>
    <property type="match status" value="1"/>
</dbReference>
<evidence type="ECO:0000313" key="5">
    <source>
        <dbReference type="Proteomes" id="UP000232638"/>
    </source>
</evidence>
<dbReference type="SMART" id="SM00267">
    <property type="entry name" value="GGDEF"/>
    <property type="match status" value="1"/>
</dbReference>